<reference evidence="2" key="2">
    <citation type="journal article" date="2018" name="BMC Genomics">
        <title>Whole genome sequencing and function prediction of 133 gut anaerobes isolated from chicken caecum in pure cultures.</title>
        <authorList>
            <person name="Medvecky M."/>
            <person name="Cejkova D."/>
            <person name="Polansky O."/>
            <person name="Karasova D."/>
            <person name="Kubasova T."/>
            <person name="Cizek A."/>
            <person name="Rychlik I."/>
        </authorList>
    </citation>
    <scope>NUCLEOTIDE SEQUENCE</scope>
    <source>
        <strain evidence="3">An179</strain>
        <strain evidence="2">An180</strain>
    </source>
</reference>
<sequence length="227" mass="26146">MHLRRVPGIPFPVPEARIKGGILMAKAVIECPHCKQECTRTPLTRISPDRDPSVRKKVQDLSLFRWKCPNCGTTMLVEDPCLYHDISGQFMVWLAPDGKKPETGKFDPLAGYTLRYVDDLNTFREKINILERGLDDRAVELMKFILFLQLQHDLDVVELVFHDLDERTAEFRFAAVLSDGAEQYIAMPGLTYQRILQDVTERLYTPRDFVKIDTEWAAEALELLHAE</sequence>
<dbReference type="EMBL" id="NFKL01000003">
    <property type="protein sequence ID" value="OUP60219.1"/>
    <property type="molecule type" value="Genomic_DNA"/>
</dbReference>
<dbReference type="Proteomes" id="UP000195897">
    <property type="component" value="Unassembled WGS sequence"/>
</dbReference>
<evidence type="ECO:0000313" key="2">
    <source>
        <dbReference type="EMBL" id="OUP54393.1"/>
    </source>
</evidence>
<proteinExistence type="predicted"/>
<reference evidence="4" key="1">
    <citation type="submission" date="2017-04" db="EMBL/GenBank/DDBJ databases">
        <title>Function of individual gut microbiota members based on whole genome sequencing of pure cultures obtained from chicken caecum.</title>
        <authorList>
            <person name="Medvecky M."/>
            <person name="Cejkova D."/>
            <person name="Polansky O."/>
            <person name="Karasova D."/>
            <person name="Kubasova T."/>
            <person name="Cizek A."/>
            <person name="Rychlik I."/>
        </authorList>
    </citation>
    <scope>NUCLEOTIDE SEQUENCE [LARGE SCALE GENOMIC DNA]</scope>
    <source>
        <strain evidence="4">An179</strain>
    </source>
</reference>
<evidence type="ECO:0000313" key="4">
    <source>
        <dbReference type="Proteomes" id="UP000195326"/>
    </source>
</evidence>
<dbReference type="STRING" id="501571.GCA_900143195_00438"/>
<dbReference type="Pfam" id="PF14353">
    <property type="entry name" value="CpXC"/>
    <property type="match status" value="1"/>
</dbReference>
<organism evidence="2">
    <name type="scientific">Butyricicoccus pullicaecorum</name>
    <dbReference type="NCBI Taxonomy" id="501571"/>
    <lineage>
        <taxon>Bacteria</taxon>
        <taxon>Bacillati</taxon>
        <taxon>Bacillota</taxon>
        <taxon>Clostridia</taxon>
        <taxon>Eubacteriales</taxon>
        <taxon>Butyricicoccaceae</taxon>
        <taxon>Butyricicoccus</taxon>
    </lineage>
</organism>
<dbReference type="Proteomes" id="UP000195326">
    <property type="component" value="Unassembled WGS sequence"/>
</dbReference>
<gene>
    <name evidence="3" type="ORF">B5F15_02875</name>
    <name evidence="2" type="ORF">B5F17_00405</name>
</gene>
<evidence type="ECO:0000259" key="1">
    <source>
        <dbReference type="Pfam" id="PF14353"/>
    </source>
</evidence>
<protein>
    <recommendedName>
        <fullName evidence="1">CpXC domain-containing protein</fullName>
    </recommendedName>
</protein>
<evidence type="ECO:0000313" key="3">
    <source>
        <dbReference type="EMBL" id="OUP60219.1"/>
    </source>
</evidence>
<dbReference type="AlphaFoldDB" id="A0A1Y4LCE4"/>
<comment type="caution">
    <text evidence="2">The sequence shown here is derived from an EMBL/GenBank/DDBJ whole genome shotgun (WGS) entry which is preliminary data.</text>
</comment>
<feature type="domain" description="CpXC" evidence="1">
    <location>
        <begin position="29"/>
        <end position="143"/>
    </location>
</feature>
<accession>A0A1Y4LCE4</accession>
<name>A0A1Y4LCE4_9FIRM</name>
<dbReference type="EMBL" id="NFKK01000001">
    <property type="protein sequence ID" value="OUP54393.1"/>
    <property type="molecule type" value="Genomic_DNA"/>
</dbReference>
<dbReference type="InterPro" id="IPR025682">
    <property type="entry name" value="CpXC_dom"/>
</dbReference>